<proteinExistence type="predicted"/>
<organism evidence="1">
    <name type="scientific">Salmonella newport</name>
    <dbReference type="NCBI Taxonomy" id="108619"/>
    <lineage>
        <taxon>Bacteria</taxon>
        <taxon>Pseudomonadati</taxon>
        <taxon>Pseudomonadota</taxon>
        <taxon>Gammaproteobacteria</taxon>
        <taxon>Enterobacterales</taxon>
        <taxon>Enterobacteriaceae</taxon>
        <taxon>Salmonella</taxon>
    </lineage>
</organism>
<dbReference type="AlphaFoldDB" id="A0A5Y2FMA1"/>
<dbReference type="PIRSF" id="PIRSF021719">
    <property type="entry name" value="DUF1062"/>
    <property type="match status" value="1"/>
</dbReference>
<dbReference type="Pfam" id="PF06353">
    <property type="entry name" value="DUF1062"/>
    <property type="match status" value="1"/>
</dbReference>
<accession>A0A5Y2FMA1</accession>
<protein>
    <submittedName>
        <fullName evidence="1">DUF1062 domain-containing protein</fullName>
    </submittedName>
</protein>
<evidence type="ECO:0000313" key="1">
    <source>
        <dbReference type="EMBL" id="ECD6075687.1"/>
    </source>
</evidence>
<dbReference type="EMBL" id="AAIFEU010000052">
    <property type="protein sequence ID" value="ECD6075687.1"/>
    <property type="molecule type" value="Genomic_DNA"/>
</dbReference>
<comment type="caution">
    <text evidence="1">The sequence shown here is derived from an EMBL/GenBank/DDBJ whole genome shotgun (WGS) entry which is preliminary data.</text>
</comment>
<name>A0A5Y2FMA1_SALNE</name>
<sequence length="202" mass="23610">MKVTWTVTPVGYQHIAKRCPSCNVKRDFTPSGAFRVNSQKKMLDVWSIYKCTHCDYTWNIAVYSRLPVSKINQSLHHRLMTNDESTIRHFAYDTAVLKQNNAELSGQPDFRIQEHCQFSITRKHHICVRIRLTHPFRVSLLSILKKQLMLSATDIRRRIDSGEITGVSAKMLKSRKLSKEEYRLEIAAKTFYAERRIKLIRA</sequence>
<gene>
    <name evidence="1" type="ORF">E2D65_24690</name>
</gene>
<dbReference type="Proteomes" id="UP000839738">
    <property type="component" value="Unassembled WGS sequence"/>
</dbReference>
<dbReference type="InterPro" id="IPR009412">
    <property type="entry name" value="DUF1062"/>
</dbReference>
<reference evidence="1" key="1">
    <citation type="submission" date="2019-03" db="EMBL/GenBank/DDBJ databases">
        <authorList>
            <person name="Ashton P.M."/>
            <person name="Dallman T."/>
            <person name="Nair S."/>
            <person name="De Pinna E."/>
            <person name="Peters T."/>
            <person name="Grant K."/>
        </authorList>
    </citation>
    <scope>NUCLEOTIDE SEQUENCE [LARGE SCALE GENOMIC DNA]</scope>
    <source>
        <strain evidence="1">161826</strain>
    </source>
</reference>